<dbReference type="InterPro" id="IPR015943">
    <property type="entry name" value="WD40/YVTN_repeat-like_dom_sf"/>
</dbReference>
<dbReference type="GO" id="GO:1990811">
    <property type="term" value="C:MWP complex"/>
    <property type="evidence" value="ECO:0007669"/>
    <property type="project" value="TreeGrafter"/>
</dbReference>
<protein>
    <recommendedName>
        <fullName evidence="3">WD repeat-containing protein WRAP73</fullName>
    </recommendedName>
</protein>
<dbReference type="GO" id="GO:0005815">
    <property type="term" value="C:microtubule organizing center"/>
    <property type="evidence" value="ECO:0007669"/>
    <property type="project" value="TreeGrafter"/>
</dbReference>
<evidence type="ECO:0008006" key="3">
    <source>
        <dbReference type="Google" id="ProtNLM"/>
    </source>
</evidence>
<dbReference type="EMBL" id="JAODUO010000199">
    <property type="protein sequence ID" value="KAK2186454.1"/>
    <property type="molecule type" value="Genomic_DNA"/>
</dbReference>
<proteinExistence type="predicted"/>
<dbReference type="Proteomes" id="UP001209878">
    <property type="component" value="Unassembled WGS sequence"/>
</dbReference>
<dbReference type="InterPro" id="IPR052778">
    <property type="entry name" value="Centrosome-WD_assoc"/>
</dbReference>
<comment type="caution">
    <text evidence="1">The sequence shown here is derived from an EMBL/GenBank/DDBJ whole genome shotgun (WGS) entry which is preliminary data.</text>
</comment>
<dbReference type="AlphaFoldDB" id="A0AAD9UEJ3"/>
<evidence type="ECO:0000313" key="1">
    <source>
        <dbReference type="EMBL" id="KAK2186454.1"/>
    </source>
</evidence>
<dbReference type="PANTHER" id="PTHR16220:SF0">
    <property type="entry name" value="WD REPEAT-CONTAINING PROTEIN WRAP73"/>
    <property type="match status" value="1"/>
</dbReference>
<accession>A0AAD9UEJ3</accession>
<dbReference type="InterPro" id="IPR001680">
    <property type="entry name" value="WD40_rpt"/>
</dbReference>
<dbReference type="SUPFAM" id="SSF69322">
    <property type="entry name" value="Tricorn protease domain 2"/>
    <property type="match status" value="1"/>
</dbReference>
<reference evidence="1" key="1">
    <citation type="journal article" date="2023" name="Mol. Biol. Evol.">
        <title>Third-Generation Sequencing Reveals the Adaptive Role of the Epigenome in Three Deep-Sea Polychaetes.</title>
        <authorList>
            <person name="Perez M."/>
            <person name="Aroh O."/>
            <person name="Sun Y."/>
            <person name="Lan Y."/>
            <person name="Juniper S.K."/>
            <person name="Young C.R."/>
            <person name="Angers B."/>
            <person name="Qian P.Y."/>
        </authorList>
    </citation>
    <scope>NUCLEOTIDE SEQUENCE</scope>
    <source>
        <strain evidence="1">R07B-5</strain>
    </source>
</reference>
<dbReference type="Gene3D" id="2.130.10.10">
    <property type="entry name" value="YVTN repeat-like/Quinoprotein amine dehydrogenase"/>
    <property type="match status" value="2"/>
</dbReference>
<sequence>MLLYSVDGRCLATYSAYDWALGIKSVAWSPTSQFLAIGSYDQKIRLLNHITWKTIVEHSHPVTLKSSDVIVYTEVVKKAPLMSGDSEMNGTLLRYGVQSKYEVLDGTVPVPTVQPEPNKANPKLGIGSLAFSADSRYLYSKNDNMPTAVWIWNVQRLSQEVLLLQDSPIKCIEWDPKQPRLALCTGNNKVYMWSPAGCLSVEVPTEAAAFSVNRLAWHPSGDALLLLSRDQMCVCFLAAQGRGEQATP</sequence>
<gene>
    <name evidence="1" type="ORF">NP493_199g01022</name>
</gene>
<evidence type="ECO:0000313" key="2">
    <source>
        <dbReference type="Proteomes" id="UP001209878"/>
    </source>
</evidence>
<organism evidence="1 2">
    <name type="scientific">Ridgeia piscesae</name>
    <name type="common">Tubeworm</name>
    <dbReference type="NCBI Taxonomy" id="27915"/>
    <lineage>
        <taxon>Eukaryota</taxon>
        <taxon>Metazoa</taxon>
        <taxon>Spiralia</taxon>
        <taxon>Lophotrochozoa</taxon>
        <taxon>Annelida</taxon>
        <taxon>Polychaeta</taxon>
        <taxon>Sedentaria</taxon>
        <taxon>Canalipalpata</taxon>
        <taxon>Sabellida</taxon>
        <taxon>Siboglinidae</taxon>
        <taxon>Ridgeia</taxon>
    </lineage>
</organism>
<keyword evidence="2" id="KW-1185">Reference proteome</keyword>
<name>A0AAD9UEJ3_RIDPI</name>
<dbReference type="PANTHER" id="PTHR16220">
    <property type="entry name" value="WD REPEAT PROTEIN 8-RELATED"/>
    <property type="match status" value="1"/>
</dbReference>
<dbReference type="Pfam" id="PF00400">
    <property type="entry name" value="WD40"/>
    <property type="match status" value="1"/>
</dbReference>
<dbReference type="SMART" id="SM00320">
    <property type="entry name" value="WD40"/>
    <property type="match status" value="2"/>
</dbReference>